<feature type="region of interest" description="Disordered" evidence="1">
    <location>
        <begin position="222"/>
        <end position="286"/>
    </location>
</feature>
<accession>A0AAD7GJ66</accession>
<dbReference type="AlphaFoldDB" id="A0AAD7GJ66"/>
<organism evidence="2 3">
    <name type="scientific">Mycena rosella</name>
    <name type="common">Pink bonnet</name>
    <name type="synonym">Agaricus rosellus</name>
    <dbReference type="NCBI Taxonomy" id="1033263"/>
    <lineage>
        <taxon>Eukaryota</taxon>
        <taxon>Fungi</taxon>
        <taxon>Dikarya</taxon>
        <taxon>Basidiomycota</taxon>
        <taxon>Agaricomycotina</taxon>
        <taxon>Agaricomycetes</taxon>
        <taxon>Agaricomycetidae</taxon>
        <taxon>Agaricales</taxon>
        <taxon>Marasmiineae</taxon>
        <taxon>Mycenaceae</taxon>
        <taxon>Mycena</taxon>
    </lineage>
</organism>
<evidence type="ECO:0000313" key="2">
    <source>
        <dbReference type="EMBL" id="KAJ7697223.1"/>
    </source>
</evidence>
<reference evidence="2" key="1">
    <citation type="submission" date="2023-03" db="EMBL/GenBank/DDBJ databases">
        <title>Massive genome expansion in bonnet fungi (Mycena s.s.) driven by repeated elements and novel gene families across ecological guilds.</title>
        <authorList>
            <consortium name="Lawrence Berkeley National Laboratory"/>
            <person name="Harder C.B."/>
            <person name="Miyauchi S."/>
            <person name="Viragh M."/>
            <person name="Kuo A."/>
            <person name="Thoen E."/>
            <person name="Andreopoulos B."/>
            <person name="Lu D."/>
            <person name="Skrede I."/>
            <person name="Drula E."/>
            <person name="Henrissat B."/>
            <person name="Morin E."/>
            <person name="Kohler A."/>
            <person name="Barry K."/>
            <person name="LaButti K."/>
            <person name="Morin E."/>
            <person name="Salamov A."/>
            <person name="Lipzen A."/>
            <person name="Mereny Z."/>
            <person name="Hegedus B."/>
            <person name="Baldrian P."/>
            <person name="Stursova M."/>
            <person name="Weitz H."/>
            <person name="Taylor A."/>
            <person name="Grigoriev I.V."/>
            <person name="Nagy L.G."/>
            <person name="Martin F."/>
            <person name="Kauserud H."/>
        </authorList>
    </citation>
    <scope>NUCLEOTIDE SEQUENCE</scope>
    <source>
        <strain evidence="2">CBHHK067</strain>
    </source>
</reference>
<sequence length="454" mass="47225">MSQARPASSLSDIQEAAVDRYLEQLNAQGAGAGSVDSLRARSRQARAQLDALVSANGPLARETIFCGSDQPFTAADFYEIGLAPLSMSLGIDEAPTEQRAQKPRRSSGCGTQIHIAARPLPDHSWAGDSAGVSATVIPLDAKYVSAEAAVSTILPTRDACGCSCAFVGCAVCGNPLGMLLTPCTEHISDDFPRVYSFLPSAVSPPLPSSPLPHFSVPAFLPPPSQTLSTPNASPATGIDPAETPGPEPRPLRRRRRQPAAVSPLASAQAAAPRFPPPPPALQPLLGEHDPALEYHRVAISNGLALLNDLSTHADAATRELGVLHTAIRERGGGIAGARPGGILPEGATTRVLRVGARNADQTGVDTAARLVFGETAQDRQPTLADSIARLRGMIPGLSREPDQARLPAPVQPGVAVVLPAVATRPLRANAPDPAQPEAEGLADAQPRAFDARDP</sequence>
<dbReference type="Proteomes" id="UP001221757">
    <property type="component" value="Unassembled WGS sequence"/>
</dbReference>
<feature type="region of interest" description="Disordered" evidence="1">
    <location>
        <begin position="427"/>
        <end position="454"/>
    </location>
</feature>
<evidence type="ECO:0000313" key="3">
    <source>
        <dbReference type="Proteomes" id="UP001221757"/>
    </source>
</evidence>
<feature type="compositionally biased region" description="Polar residues" evidence="1">
    <location>
        <begin position="225"/>
        <end position="234"/>
    </location>
</feature>
<dbReference type="EMBL" id="JARKIE010000031">
    <property type="protein sequence ID" value="KAJ7697223.1"/>
    <property type="molecule type" value="Genomic_DNA"/>
</dbReference>
<name>A0AAD7GJ66_MYCRO</name>
<evidence type="ECO:0000256" key="1">
    <source>
        <dbReference type="SAM" id="MobiDB-lite"/>
    </source>
</evidence>
<feature type="compositionally biased region" description="Low complexity" evidence="1">
    <location>
        <begin position="258"/>
        <end position="272"/>
    </location>
</feature>
<keyword evidence="3" id="KW-1185">Reference proteome</keyword>
<comment type="caution">
    <text evidence="2">The sequence shown here is derived from an EMBL/GenBank/DDBJ whole genome shotgun (WGS) entry which is preliminary data.</text>
</comment>
<gene>
    <name evidence="2" type="ORF">B0H17DRAFT_1177710</name>
</gene>
<protein>
    <submittedName>
        <fullName evidence="2">Uncharacterized protein</fullName>
    </submittedName>
</protein>
<proteinExistence type="predicted"/>